<accession>A0A1Y1S4U8</accession>
<dbReference type="OrthoDB" id="544685at2759"/>
<evidence type="ECO:0000256" key="1">
    <source>
        <dbReference type="ARBA" id="ARBA00004141"/>
    </source>
</evidence>
<dbReference type="Proteomes" id="UP000192639">
    <property type="component" value="Unassembled WGS sequence"/>
</dbReference>
<dbReference type="PANTHER" id="PTHR31618">
    <property type="entry name" value="MECHANOSENSITIVE ION CHANNEL PROTEIN 5"/>
    <property type="match status" value="1"/>
</dbReference>
<dbReference type="Pfam" id="PF00924">
    <property type="entry name" value="MS_channel_2nd"/>
    <property type="match status" value="1"/>
</dbReference>
<dbReference type="SUPFAM" id="SSF50182">
    <property type="entry name" value="Sm-like ribonucleoproteins"/>
    <property type="match status" value="1"/>
</dbReference>
<keyword evidence="5 7" id="KW-0472">Membrane</keyword>
<dbReference type="GO" id="GO:0005886">
    <property type="term" value="C:plasma membrane"/>
    <property type="evidence" value="ECO:0007669"/>
    <property type="project" value="TreeGrafter"/>
</dbReference>
<dbReference type="AlphaFoldDB" id="A0A1Y1S4U8"/>
<dbReference type="GO" id="GO:0008381">
    <property type="term" value="F:mechanosensitive monoatomic ion channel activity"/>
    <property type="evidence" value="ECO:0007669"/>
    <property type="project" value="TreeGrafter"/>
</dbReference>
<evidence type="ECO:0000259" key="8">
    <source>
        <dbReference type="Pfam" id="PF00924"/>
    </source>
</evidence>
<feature type="domain" description="Mechanosensitive ion channel MscS" evidence="8">
    <location>
        <begin position="393"/>
        <end position="449"/>
    </location>
</feature>
<reference evidence="9 10" key="1">
    <citation type="journal article" date="2017" name="Environ. Microbiol.">
        <title>Decay of the glycolytic pathway and adaptation to intranuclear parasitism within Enterocytozoonidae microsporidia.</title>
        <authorList>
            <person name="Wiredu Boakye D."/>
            <person name="Jaroenlak P."/>
            <person name="Prachumwat A."/>
            <person name="Williams T.A."/>
            <person name="Bateman K.S."/>
            <person name="Itsathitphaisarn O."/>
            <person name="Sritunyalucksana K."/>
            <person name="Paszkiewicz K.H."/>
            <person name="Moore K.A."/>
            <person name="Stentiford G.D."/>
            <person name="Williams B.A."/>
        </authorList>
    </citation>
    <scope>NUCLEOTIDE SEQUENCE [LARGE SCALE GENOMIC DNA]</scope>
    <source>
        <strain evidence="9 10">GB1</strain>
    </source>
</reference>
<evidence type="ECO:0000313" key="9">
    <source>
        <dbReference type="EMBL" id="ORD93414.1"/>
    </source>
</evidence>
<dbReference type="GO" id="GO:0006820">
    <property type="term" value="P:monoatomic anion transport"/>
    <property type="evidence" value="ECO:0007669"/>
    <property type="project" value="TreeGrafter"/>
</dbReference>
<evidence type="ECO:0000256" key="5">
    <source>
        <dbReference type="ARBA" id="ARBA00023136"/>
    </source>
</evidence>
<protein>
    <submittedName>
        <fullName evidence="9">MSL4</fullName>
    </submittedName>
</protein>
<gene>
    <name evidence="9" type="primary">MSL4</name>
    <name evidence="9" type="ORF">ECANGB1_2294</name>
</gene>
<keyword evidence="4 7" id="KW-1133">Transmembrane helix</keyword>
<comment type="similarity">
    <text evidence="2">Belongs to the MscS (TC 1.A.23) family.</text>
</comment>
<comment type="caution">
    <text evidence="9">The sequence shown here is derived from an EMBL/GenBank/DDBJ whole genome shotgun (WGS) entry which is preliminary data.</text>
</comment>
<dbReference type="InterPro" id="IPR023408">
    <property type="entry name" value="MscS_beta-dom_sf"/>
</dbReference>
<feature type="transmembrane region" description="Helical" evidence="7">
    <location>
        <begin position="200"/>
        <end position="221"/>
    </location>
</feature>
<dbReference type="EMBL" id="LWDP01000088">
    <property type="protein sequence ID" value="ORD93414.1"/>
    <property type="molecule type" value="Genomic_DNA"/>
</dbReference>
<dbReference type="InterPro" id="IPR006685">
    <property type="entry name" value="MscS_channel_2nd"/>
</dbReference>
<evidence type="ECO:0000256" key="2">
    <source>
        <dbReference type="ARBA" id="ARBA00008017"/>
    </source>
</evidence>
<dbReference type="InterPro" id="IPR016688">
    <property type="entry name" value="MscS-like_plants/fungi"/>
</dbReference>
<keyword evidence="3 7" id="KW-0812">Transmembrane</keyword>
<feature type="transmembrane region" description="Helical" evidence="7">
    <location>
        <begin position="90"/>
        <end position="123"/>
    </location>
</feature>
<evidence type="ECO:0000256" key="6">
    <source>
        <dbReference type="SAM" id="MobiDB-lite"/>
    </source>
</evidence>
<organism evidence="9 10">
    <name type="scientific">Enterospora canceri</name>
    <dbReference type="NCBI Taxonomy" id="1081671"/>
    <lineage>
        <taxon>Eukaryota</taxon>
        <taxon>Fungi</taxon>
        <taxon>Fungi incertae sedis</taxon>
        <taxon>Microsporidia</taxon>
        <taxon>Enterocytozoonidae</taxon>
        <taxon>Enterospora</taxon>
    </lineage>
</organism>
<evidence type="ECO:0000256" key="4">
    <source>
        <dbReference type="ARBA" id="ARBA00022989"/>
    </source>
</evidence>
<sequence>MPSNVADPTELRGLKSTRSRQPGLSPATSVVSEMLGKQKAQFKYIDEKRVPAIFTISTIFLTAGLAFFYEVLARLTDSRMPDDSSTKPPLLFYALFYGTLLIGLLTVIATIVTLVQFVLHYLANGDLDNTKSNKFFWFVLLNKYKFHCGLIGAFLLFPLVAARITKYHKMVTEYAKAEKPVLPENYAWIFGMQVQYQDAVLSKAMIIVTILLVKSALLFTLEYNIRNKVYFKKNALNELKLGLLRRLNQIAGAGEDTTVDQVVDAVVLKMGRDDGSVYYTESVKVLGEEDAERLFAFGDPSGDYKISRHELTAFYRKTFEEHEALDATRTQTDSSIGSLNGAMTVLCLLIILGVLSSSNSEQLKKNSVAYFTAIISGSYIFSDVIKKFLIALAFVFFIRSFEVGDCVEIGGDVFVVQHINLLSTTFEKNNLVVSISNDKLYDQATTNFTLSESLEEKYVFKYAIDEFKGRSHSFLKSIKAYYDSHKSTFTSRPYFNDVRIIDMETVEVALVVDYQLKYQELSVVDKRRNSFLLHVQECMKSTGLPCK</sequence>
<feature type="transmembrane region" description="Helical" evidence="7">
    <location>
        <begin position="50"/>
        <end position="69"/>
    </location>
</feature>
<dbReference type="PANTHER" id="PTHR31618:SF1">
    <property type="entry name" value="EF-HAND DOMAIN-CONTAINING PROTEIN"/>
    <property type="match status" value="1"/>
</dbReference>
<name>A0A1Y1S4U8_9MICR</name>
<dbReference type="InterPro" id="IPR010920">
    <property type="entry name" value="LSM_dom_sf"/>
</dbReference>
<evidence type="ECO:0000256" key="7">
    <source>
        <dbReference type="SAM" id="Phobius"/>
    </source>
</evidence>
<feature type="transmembrane region" description="Helical" evidence="7">
    <location>
        <begin position="135"/>
        <end position="160"/>
    </location>
</feature>
<feature type="transmembrane region" description="Helical" evidence="7">
    <location>
        <begin position="368"/>
        <end position="398"/>
    </location>
</feature>
<evidence type="ECO:0000256" key="3">
    <source>
        <dbReference type="ARBA" id="ARBA00022692"/>
    </source>
</evidence>
<comment type="subcellular location">
    <subcellularLocation>
        <location evidence="1">Membrane</location>
        <topology evidence="1">Multi-pass membrane protein</topology>
    </subcellularLocation>
</comment>
<dbReference type="VEuPathDB" id="MicrosporidiaDB:ECANGB1_2294"/>
<dbReference type="Gene3D" id="2.30.30.60">
    <property type="match status" value="1"/>
</dbReference>
<proteinExistence type="inferred from homology"/>
<feature type="region of interest" description="Disordered" evidence="6">
    <location>
        <begin position="1"/>
        <end position="26"/>
    </location>
</feature>
<keyword evidence="10" id="KW-1185">Reference proteome</keyword>
<evidence type="ECO:0000313" key="10">
    <source>
        <dbReference type="Proteomes" id="UP000192639"/>
    </source>
</evidence>
<feature type="transmembrane region" description="Helical" evidence="7">
    <location>
        <begin position="336"/>
        <end position="356"/>
    </location>
</feature>